<dbReference type="Pfam" id="PF13715">
    <property type="entry name" value="CarbopepD_reg_2"/>
    <property type="match status" value="1"/>
</dbReference>
<evidence type="ECO:0000259" key="12">
    <source>
        <dbReference type="Pfam" id="PF00593"/>
    </source>
</evidence>
<dbReference type="GO" id="GO:0009279">
    <property type="term" value="C:cell outer membrane"/>
    <property type="evidence" value="ECO:0007669"/>
    <property type="project" value="UniProtKB-SubCell"/>
</dbReference>
<dbReference type="PANTHER" id="PTHR30069:SF29">
    <property type="entry name" value="HEMOGLOBIN AND HEMOGLOBIN-HAPTOGLOBIN-BINDING PROTEIN 1-RELATED"/>
    <property type="match status" value="1"/>
</dbReference>
<dbReference type="Proteomes" id="UP000231960">
    <property type="component" value="Unassembled WGS sequence"/>
</dbReference>
<dbReference type="InterPro" id="IPR008969">
    <property type="entry name" value="CarboxyPept-like_regulatory"/>
</dbReference>
<keyword evidence="5" id="KW-0732">Signal</keyword>
<evidence type="ECO:0000256" key="4">
    <source>
        <dbReference type="ARBA" id="ARBA00022692"/>
    </source>
</evidence>
<name>A0A2M9R4A6_9FLAO</name>
<keyword evidence="4 10" id="KW-0812">Transmembrane</keyword>
<dbReference type="GO" id="GO:0015344">
    <property type="term" value="F:siderophore uptake transmembrane transporter activity"/>
    <property type="evidence" value="ECO:0007669"/>
    <property type="project" value="TreeGrafter"/>
</dbReference>
<keyword evidence="2 10" id="KW-0813">Transport</keyword>
<evidence type="ECO:0000256" key="2">
    <source>
        <dbReference type="ARBA" id="ARBA00022448"/>
    </source>
</evidence>
<evidence type="ECO:0000256" key="1">
    <source>
        <dbReference type="ARBA" id="ARBA00004571"/>
    </source>
</evidence>
<evidence type="ECO:0000256" key="7">
    <source>
        <dbReference type="ARBA" id="ARBA00023136"/>
    </source>
</evidence>
<keyword evidence="15" id="KW-1185">Reference proteome</keyword>
<proteinExistence type="inferred from homology"/>
<dbReference type="InterPro" id="IPR012910">
    <property type="entry name" value="Plug_dom"/>
</dbReference>
<evidence type="ECO:0000313" key="15">
    <source>
        <dbReference type="Proteomes" id="UP000231960"/>
    </source>
</evidence>
<keyword evidence="6 11" id="KW-0798">TonB box</keyword>
<dbReference type="OrthoDB" id="9795928at2"/>
<dbReference type="SUPFAM" id="SSF49464">
    <property type="entry name" value="Carboxypeptidase regulatory domain-like"/>
    <property type="match status" value="1"/>
</dbReference>
<keyword evidence="9 10" id="KW-0998">Cell outer membrane</keyword>
<evidence type="ECO:0000256" key="5">
    <source>
        <dbReference type="ARBA" id="ARBA00022729"/>
    </source>
</evidence>
<dbReference type="AlphaFoldDB" id="A0A2M9R4A6"/>
<dbReference type="Gene3D" id="2.40.170.20">
    <property type="entry name" value="TonB-dependent receptor, beta-barrel domain"/>
    <property type="match status" value="1"/>
</dbReference>
<evidence type="ECO:0000256" key="10">
    <source>
        <dbReference type="PROSITE-ProRule" id="PRU01360"/>
    </source>
</evidence>
<evidence type="ECO:0008006" key="16">
    <source>
        <dbReference type="Google" id="ProtNLM"/>
    </source>
</evidence>
<dbReference type="InterPro" id="IPR000531">
    <property type="entry name" value="Beta-barrel_TonB"/>
</dbReference>
<dbReference type="EMBL" id="NIPO01000001">
    <property type="protein sequence ID" value="PJR03688.1"/>
    <property type="molecule type" value="Genomic_DNA"/>
</dbReference>
<evidence type="ECO:0000256" key="6">
    <source>
        <dbReference type="ARBA" id="ARBA00023077"/>
    </source>
</evidence>
<dbReference type="PROSITE" id="PS52016">
    <property type="entry name" value="TONB_DEPENDENT_REC_3"/>
    <property type="match status" value="1"/>
</dbReference>
<dbReference type="InterPro" id="IPR037066">
    <property type="entry name" value="Plug_dom_sf"/>
</dbReference>
<dbReference type="GO" id="GO:0044718">
    <property type="term" value="P:siderophore transmembrane transport"/>
    <property type="evidence" value="ECO:0007669"/>
    <property type="project" value="TreeGrafter"/>
</dbReference>
<feature type="domain" description="TonB-dependent receptor plug" evidence="13">
    <location>
        <begin position="112"/>
        <end position="211"/>
    </location>
</feature>
<dbReference type="InterPro" id="IPR036942">
    <property type="entry name" value="Beta-barrel_TonB_sf"/>
</dbReference>
<accession>A0A2M9R4A6</accession>
<comment type="similarity">
    <text evidence="10 11">Belongs to the TonB-dependent receptor family.</text>
</comment>
<dbReference type="Gene3D" id="2.60.40.1120">
    <property type="entry name" value="Carboxypeptidase-like, regulatory domain"/>
    <property type="match status" value="1"/>
</dbReference>
<dbReference type="SUPFAM" id="SSF56935">
    <property type="entry name" value="Porins"/>
    <property type="match status" value="1"/>
</dbReference>
<dbReference type="PANTHER" id="PTHR30069">
    <property type="entry name" value="TONB-DEPENDENT OUTER MEMBRANE RECEPTOR"/>
    <property type="match status" value="1"/>
</dbReference>
<dbReference type="Pfam" id="PF00593">
    <property type="entry name" value="TonB_dep_Rec_b-barrel"/>
    <property type="match status" value="1"/>
</dbReference>
<evidence type="ECO:0000256" key="3">
    <source>
        <dbReference type="ARBA" id="ARBA00022452"/>
    </source>
</evidence>
<protein>
    <recommendedName>
        <fullName evidence="16">TonB-dependent receptor</fullName>
    </recommendedName>
</protein>
<comment type="caution">
    <text evidence="14">The sequence shown here is derived from an EMBL/GenBank/DDBJ whole genome shotgun (WGS) entry which is preliminary data.</text>
</comment>
<feature type="domain" description="TonB-dependent receptor-like beta-barrel" evidence="12">
    <location>
        <begin position="332"/>
        <end position="749"/>
    </location>
</feature>
<evidence type="ECO:0000313" key="14">
    <source>
        <dbReference type="EMBL" id="PJR03688.1"/>
    </source>
</evidence>
<dbReference type="Pfam" id="PF07715">
    <property type="entry name" value="Plug"/>
    <property type="match status" value="1"/>
</dbReference>
<evidence type="ECO:0000259" key="13">
    <source>
        <dbReference type="Pfam" id="PF07715"/>
    </source>
</evidence>
<evidence type="ECO:0000256" key="9">
    <source>
        <dbReference type="ARBA" id="ARBA00023237"/>
    </source>
</evidence>
<reference evidence="14 15" key="1">
    <citation type="submission" date="2017-06" db="EMBL/GenBank/DDBJ databases">
        <title>Description of Avrilella dinanensis gen. nov. sp. nov.</title>
        <authorList>
            <person name="Leyer C."/>
            <person name="Sassi M."/>
            <person name="Minet J."/>
            <person name="Kayal S."/>
            <person name="Cattoir V."/>
        </authorList>
    </citation>
    <scope>NUCLEOTIDE SEQUENCE [LARGE SCALE GENOMIC DNA]</scope>
    <source>
        <strain evidence="14 15">UR159</strain>
    </source>
</reference>
<keyword evidence="3 10" id="KW-1134">Transmembrane beta strand</keyword>
<gene>
    <name evidence="14" type="ORF">CDL10_03495</name>
</gene>
<sequence length="782" mass="88767">MHKYLWILIGMLGVSVYAQHNVQGKVSDEFLEPLPNIAVSINEHTTQTDEQGNFSLNNLPEGNLKLTVHSEQVLIYQTEVKIPTVTFVNIVLPSESEELEEMIIHTTHAKTYNETVVSNRNIIENYAGSLASSLKNVAGVQSSDIGSGNSKPIIRGLGLNRVAVSENGIKQEGQQWGADHGLEMDALQTEKVEIIKGVGAIAYGGDAIGGVIQIQNDSIPAKDGFSGSVLMHGQTVNEGFGLSATSAFRKNNHFLKAKFSVQDYADFKIPTDQIRYLNTYIPVDNNRLKNTAGNEKSAYLQGVFFNDNFKNILSLSFVGSKIGFFPGAHGIPSVDSARQDGNFRDVDFPFQKVNHFKVINQSEWKKDAHTWFLNIGVQHNHRQEWSEFHTHYGNQPRPTNQPDLELDFRLTTADIQAKVAIEQGIYHQTEIGLQHNYQVNRVGGYSFLLPEYDRSNVGIFAQHHWDVTQKWQIDAGWRLDYTQMDIAPYFDEVLYEYFTQRGSADATDLAQRSTAIDQSYLQQNFALGTRYRFDDDWSARATFSTNFRTPTAIELSANGIHHGAFRHEKGNPNLSPEKGFSSEIGISFEKNDWSIDWNPYVYYFRNYIYLKPSGQFSPLPHGGQTYTYDESKALLYGFEFVAKKRFDNWLVQGTFEYLNNRQIVNGKIDYPLPFTPPINAYGSVEYVFGDLKSFRNTTVQASFRWANEQSQIARNEEITPGYTTFGLLFKTRISLKNFCPDIQLRVDNLLNTKYYNHASFYRAVEIPELGRNIQLIIKIPFS</sequence>
<organism evidence="14 15">
    <name type="scientific">Avrilella dinanensis</name>
    <dbReference type="NCBI Taxonomy" id="2008672"/>
    <lineage>
        <taxon>Bacteria</taxon>
        <taxon>Pseudomonadati</taxon>
        <taxon>Bacteroidota</taxon>
        <taxon>Flavobacteriia</taxon>
        <taxon>Flavobacteriales</taxon>
        <taxon>Flavobacteriaceae</taxon>
        <taxon>Avrilella</taxon>
    </lineage>
</organism>
<keyword evidence="7 10" id="KW-0472">Membrane</keyword>
<evidence type="ECO:0000256" key="11">
    <source>
        <dbReference type="RuleBase" id="RU003357"/>
    </source>
</evidence>
<keyword evidence="8" id="KW-0675">Receptor</keyword>
<dbReference type="InterPro" id="IPR039426">
    <property type="entry name" value="TonB-dep_rcpt-like"/>
</dbReference>
<dbReference type="RefSeq" id="WP_100677256.1">
    <property type="nucleotide sequence ID" value="NZ_NIPO01000001.1"/>
</dbReference>
<evidence type="ECO:0000256" key="8">
    <source>
        <dbReference type="ARBA" id="ARBA00023170"/>
    </source>
</evidence>
<comment type="subcellular location">
    <subcellularLocation>
        <location evidence="1 10">Cell outer membrane</location>
        <topology evidence="1 10">Multi-pass membrane protein</topology>
    </subcellularLocation>
</comment>
<dbReference type="Gene3D" id="2.170.130.10">
    <property type="entry name" value="TonB-dependent receptor, plug domain"/>
    <property type="match status" value="1"/>
</dbReference>